<feature type="region of interest" description="Disordered" evidence="1">
    <location>
        <begin position="443"/>
        <end position="467"/>
    </location>
</feature>
<sequence length="467" mass="51786">MNVCITMCCSSFAYRVSLAERAHSSNETATATSVVAARLASCSPSELLAQRVARPASEPLQQCCMAPPKASRDSKKRKVTRGCSSRAPPTNSMDEDTEFEYDQHKFTSEAAARRFLEIMHVGILPERHVNLKVGEFDDFRLELERRQCHRVLGNLPNEVDEEIAFIASNATKLGFPALITTLCKAKGVVSDTPILLRLQPPINSRFIFKHCMNPAVDNVPAPRPVPRPHPPSVPRALSSVSEATFQSVKWLQGRRTFGIASKQFGARWTSLSEPDGLAWARWTSLSEPDGLAWARWTSLSEPDGLAWARWTSLSEPDGLAWARWTSLSEPDGLAWARWTSLSEPDGLAWARWTSLSEPDGLAWARWTSLSEPDGLAWARWTSLSEPDGLAWARWTSLSEPDGLAWARWTSLSEPDGLAWARWTSLSEPDGLAWESEGLEKKGGYSVRTLSPNESDRSPNESALSPSE</sequence>
<reference evidence="2 3" key="1">
    <citation type="submission" date="2019-04" db="EMBL/GenBank/DDBJ databases">
        <title>An improved genome assembly and genetic linkage map for asparagus bean, Vigna unguiculata ssp. sesquipedialis.</title>
        <authorList>
            <person name="Xia Q."/>
            <person name="Zhang R."/>
            <person name="Dong Y."/>
        </authorList>
    </citation>
    <scope>NUCLEOTIDE SEQUENCE [LARGE SCALE GENOMIC DNA]</scope>
    <source>
        <tissue evidence="2">Leaf</tissue>
    </source>
</reference>
<organism evidence="2 3">
    <name type="scientific">Vigna unguiculata</name>
    <name type="common">Cowpea</name>
    <dbReference type="NCBI Taxonomy" id="3917"/>
    <lineage>
        <taxon>Eukaryota</taxon>
        <taxon>Viridiplantae</taxon>
        <taxon>Streptophyta</taxon>
        <taxon>Embryophyta</taxon>
        <taxon>Tracheophyta</taxon>
        <taxon>Spermatophyta</taxon>
        <taxon>Magnoliopsida</taxon>
        <taxon>eudicotyledons</taxon>
        <taxon>Gunneridae</taxon>
        <taxon>Pentapetalae</taxon>
        <taxon>rosids</taxon>
        <taxon>fabids</taxon>
        <taxon>Fabales</taxon>
        <taxon>Fabaceae</taxon>
        <taxon>Papilionoideae</taxon>
        <taxon>50 kb inversion clade</taxon>
        <taxon>NPAAA clade</taxon>
        <taxon>indigoferoid/millettioid clade</taxon>
        <taxon>Phaseoleae</taxon>
        <taxon>Vigna</taxon>
    </lineage>
</organism>
<dbReference type="Proteomes" id="UP000501690">
    <property type="component" value="Linkage Group LG8"/>
</dbReference>
<feature type="region of interest" description="Disordered" evidence="1">
    <location>
        <begin position="65"/>
        <end position="97"/>
    </location>
</feature>
<accession>A0A4D6MQ51</accession>
<keyword evidence="3" id="KW-1185">Reference proteome</keyword>
<proteinExistence type="predicted"/>
<gene>
    <name evidence="2" type="ORF">DEO72_LG8g1568</name>
</gene>
<evidence type="ECO:0000313" key="3">
    <source>
        <dbReference type="Proteomes" id="UP000501690"/>
    </source>
</evidence>
<name>A0A4D6MQ51_VIGUN</name>
<evidence type="ECO:0000256" key="1">
    <source>
        <dbReference type="SAM" id="MobiDB-lite"/>
    </source>
</evidence>
<dbReference type="EMBL" id="CP039352">
    <property type="protein sequence ID" value="QCE03543.1"/>
    <property type="molecule type" value="Genomic_DNA"/>
</dbReference>
<protein>
    <submittedName>
        <fullName evidence="2">Mediator of RNA polymerase II transcription subunit 14</fullName>
    </submittedName>
</protein>
<dbReference type="AlphaFoldDB" id="A0A4D6MQ51"/>
<evidence type="ECO:0000313" key="2">
    <source>
        <dbReference type="EMBL" id="QCE03543.1"/>
    </source>
</evidence>